<dbReference type="eggNOG" id="KOG4741">
    <property type="taxonomic scope" value="Eukaryota"/>
</dbReference>
<dbReference type="EMBL" id="KV441402">
    <property type="protein sequence ID" value="OAF56849.1"/>
    <property type="molecule type" value="Genomic_DNA"/>
</dbReference>
<feature type="transmembrane region" description="Helical" evidence="9">
    <location>
        <begin position="216"/>
        <end position="236"/>
    </location>
</feature>
<gene>
    <name evidence="10" type="ORF">VC83_06933</name>
</gene>
<reference evidence="10" key="1">
    <citation type="submission" date="2016-03" db="EMBL/GenBank/DDBJ databases">
        <title>Updated assembly of Pseudogymnoascus destructans, the fungus causing white-nose syndrome of bats.</title>
        <authorList>
            <person name="Palmer J.M."/>
            <person name="Drees K.P."/>
            <person name="Foster J.T."/>
            <person name="Lindner D.L."/>
        </authorList>
    </citation>
    <scope>NUCLEOTIDE SEQUENCE [LARGE SCALE GENOMIC DNA]</scope>
    <source>
        <strain evidence="10">20631-21</strain>
    </source>
</reference>
<organism evidence="10">
    <name type="scientific">Pseudogymnoascus destructans</name>
    <dbReference type="NCBI Taxonomy" id="655981"/>
    <lineage>
        <taxon>Eukaryota</taxon>
        <taxon>Fungi</taxon>
        <taxon>Dikarya</taxon>
        <taxon>Ascomycota</taxon>
        <taxon>Pezizomycotina</taxon>
        <taxon>Leotiomycetes</taxon>
        <taxon>Thelebolales</taxon>
        <taxon>Thelebolaceae</taxon>
        <taxon>Pseudogymnoascus</taxon>
    </lineage>
</organism>
<evidence type="ECO:0000256" key="2">
    <source>
        <dbReference type="ARBA" id="ARBA00021099"/>
    </source>
</evidence>
<keyword evidence="3" id="KW-0808">Transferase</keyword>
<evidence type="ECO:0000313" key="10">
    <source>
        <dbReference type="EMBL" id="OAF56849.1"/>
    </source>
</evidence>
<proteinExistence type="inferred from homology"/>
<dbReference type="GO" id="GO:0000045">
    <property type="term" value="P:autophagosome assembly"/>
    <property type="evidence" value="ECO:0007669"/>
    <property type="project" value="TreeGrafter"/>
</dbReference>
<evidence type="ECO:0000256" key="4">
    <source>
        <dbReference type="ARBA" id="ARBA00022786"/>
    </source>
</evidence>
<keyword evidence="6" id="KW-0072">Autophagy</keyword>
<dbReference type="GO" id="GO:0061651">
    <property type="term" value="F:Atg12 conjugating enzyme activity"/>
    <property type="evidence" value="ECO:0007669"/>
    <property type="project" value="TreeGrafter"/>
</dbReference>
<protein>
    <recommendedName>
        <fullName evidence="2">Ubiquitin-like-conjugating enzyme ATG10</fullName>
    </recommendedName>
    <alternativeName>
        <fullName evidence="7">Autophagy-related protein 10</fullName>
    </alternativeName>
</protein>
<feature type="region of interest" description="Disordered" evidence="8">
    <location>
        <begin position="93"/>
        <end position="114"/>
    </location>
</feature>
<dbReference type="VEuPathDB" id="FungiDB:GMDG_06150"/>
<name>A0A177A3I0_9PEZI</name>
<evidence type="ECO:0000256" key="3">
    <source>
        <dbReference type="ARBA" id="ARBA00022679"/>
    </source>
</evidence>
<evidence type="ECO:0000256" key="8">
    <source>
        <dbReference type="SAM" id="MobiDB-lite"/>
    </source>
</evidence>
<evidence type="ECO:0000256" key="6">
    <source>
        <dbReference type="ARBA" id="ARBA00023006"/>
    </source>
</evidence>
<dbReference type="GO" id="GO:0000422">
    <property type="term" value="P:autophagy of mitochondrion"/>
    <property type="evidence" value="ECO:0007669"/>
    <property type="project" value="TreeGrafter"/>
</dbReference>
<keyword evidence="9" id="KW-1133">Transmembrane helix</keyword>
<dbReference type="OrthoDB" id="4089664at2759"/>
<keyword evidence="5" id="KW-0653">Protein transport</keyword>
<dbReference type="Gene3D" id="3.30.1460.50">
    <property type="match status" value="1"/>
</dbReference>
<keyword evidence="9" id="KW-0812">Transmembrane</keyword>
<dbReference type="Proteomes" id="UP000077154">
    <property type="component" value="Unassembled WGS sequence"/>
</dbReference>
<dbReference type="GO" id="GO:0032446">
    <property type="term" value="P:protein modification by small protein conjugation"/>
    <property type="evidence" value="ECO:0007669"/>
    <property type="project" value="TreeGrafter"/>
</dbReference>
<evidence type="ECO:0000256" key="5">
    <source>
        <dbReference type="ARBA" id="ARBA00022927"/>
    </source>
</evidence>
<evidence type="ECO:0000256" key="7">
    <source>
        <dbReference type="ARBA" id="ARBA00029833"/>
    </source>
</evidence>
<accession>A0A177A3I0</accession>
<keyword evidence="9" id="KW-0472">Membrane</keyword>
<dbReference type="PANTHER" id="PTHR14957">
    <property type="entry name" value="UBIQUITIN-LIKE-CONJUGATING ENZYME ATG10"/>
    <property type="match status" value="1"/>
</dbReference>
<dbReference type="AlphaFoldDB" id="A0A177A3I0"/>
<sequence>MSGQELVAYDEYRDYPFLTPDEFELACHYLESIYINANLGQARGKFKLRLQRSLTGGPSYLTIATPITIADGNIDELLGMGFLSASDGADEDMDGLQGMDVEGEDGDSDALHPNGAGDSLLDGPYVQYEIHLHPTYRTPVLWFHLHNLPNDARAFDIESVYRYLVPDILKAELRSVGVMGGISAAHHPITDLPCFFMHPCNTKEAMEQFRAKLSDYLMIWLGIVGYYVGLKLPLAMA</sequence>
<dbReference type="GO" id="GO:0015031">
    <property type="term" value="P:protein transport"/>
    <property type="evidence" value="ECO:0007669"/>
    <property type="project" value="UniProtKB-KW"/>
</dbReference>
<evidence type="ECO:0000256" key="9">
    <source>
        <dbReference type="SAM" id="Phobius"/>
    </source>
</evidence>
<dbReference type="GO" id="GO:0005829">
    <property type="term" value="C:cytosol"/>
    <property type="evidence" value="ECO:0007669"/>
    <property type="project" value="TreeGrafter"/>
</dbReference>
<keyword evidence="4" id="KW-0833">Ubl conjugation pathway</keyword>
<dbReference type="Pfam" id="PF03987">
    <property type="entry name" value="Autophagy_act_C"/>
    <property type="match status" value="1"/>
</dbReference>
<evidence type="ECO:0000256" key="1">
    <source>
        <dbReference type="ARBA" id="ARBA00005696"/>
    </source>
</evidence>
<comment type="similarity">
    <text evidence="1">Belongs to the ATG10 family.</text>
</comment>
<keyword evidence="5" id="KW-0813">Transport</keyword>
<dbReference type="GeneID" id="36289984"/>
<dbReference type="RefSeq" id="XP_024322140.1">
    <property type="nucleotide sequence ID" value="XM_024470514.1"/>
</dbReference>
<dbReference type="PANTHER" id="PTHR14957:SF1">
    <property type="entry name" value="UBIQUITIN-LIKE-CONJUGATING ENZYME ATG10"/>
    <property type="match status" value="1"/>
</dbReference>
<dbReference type="InterPro" id="IPR007135">
    <property type="entry name" value="Atg3/Atg10"/>
</dbReference>